<dbReference type="InterPro" id="IPR020823">
    <property type="entry name" value="Cell_div_FtsA"/>
</dbReference>
<dbReference type="NCBIfam" id="TIGR01174">
    <property type="entry name" value="ftsA"/>
    <property type="match status" value="1"/>
</dbReference>
<dbReference type="HAMAP" id="MF_02033">
    <property type="entry name" value="FtsA"/>
    <property type="match status" value="1"/>
</dbReference>
<proteinExistence type="inferred from homology"/>
<dbReference type="GO" id="GO:0032153">
    <property type="term" value="C:cell division site"/>
    <property type="evidence" value="ECO:0007669"/>
    <property type="project" value="TreeGrafter"/>
</dbReference>
<dbReference type="GO" id="GO:0009898">
    <property type="term" value="C:cytoplasmic side of plasma membrane"/>
    <property type="evidence" value="ECO:0007669"/>
    <property type="project" value="TreeGrafter"/>
</dbReference>
<dbReference type="CDD" id="cd24048">
    <property type="entry name" value="ASKHA_NBD_FtsA"/>
    <property type="match status" value="1"/>
</dbReference>
<protein>
    <submittedName>
        <fullName evidence="6">Cell division protein FtsA</fullName>
    </submittedName>
</protein>
<accession>A0A644TZM0</accession>
<dbReference type="Pfam" id="PF14450">
    <property type="entry name" value="FtsA"/>
    <property type="match status" value="1"/>
</dbReference>
<sequence length="447" mass="49026">MKTYTAAIDLGTTKVVSLVGEKSESGYKIISFHEAPSKGIMRGEVVNIQNVLDSLMPTLDEIKSECSVDIKEVYVGIAGQHIRCSDEGCKRNRQRPDNLITQEEIDEMKEEMYKTRVNAGEKILHVIPQSYNVDDHIGQTEVVGMVGSQIEGNYKLFIGRTNSAEHSKSVINRANLKLKELVLEPVASALAVLSEEEMEMGVAMIDIGGGTTDLLVIENNIIRHTAVIPFGGNSITEDLKQGCGVSSRNAEQMKIQYGSCITEYAPDNKTVAIPGMNGANSREVSFKVIASIIEARVAEIVEAVMYEIERSDFQEKLHAGIVLTGGGSQLAHICNYVSYKTGYETRIASPNNNITFDSPEGVNKPSSSTAVGLLIYGCEKMREAENDFASANIMKETTLFSEEQLVSAVVEQKPAQKAPQKKQKRGRFFDNFKVNIGTFFDSGDNEA</sequence>
<dbReference type="Pfam" id="PF02491">
    <property type="entry name" value="SHS2_FTSA"/>
    <property type="match status" value="1"/>
</dbReference>
<comment type="caution">
    <text evidence="6">The sequence shown here is derived from an EMBL/GenBank/DDBJ whole genome shotgun (WGS) entry which is preliminary data.</text>
</comment>
<dbReference type="PANTHER" id="PTHR32432:SF4">
    <property type="entry name" value="CELL DIVISION PROTEIN FTSA"/>
    <property type="match status" value="1"/>
</dbReference>
<dbReference type="Gene3D" id="3.30.420.40">
    <property type="match status" value="2"/>
</dbReference>
<evidence type="ECO:0000256" key="2">
    <source>
        <dbReference type="ARBA" id="ARBA00022618"/>
    </source>
</evidence>
<keyword evidence="3" id="KW-0472">Membrane</keyword>
<keyword evidence="2 6" id="KW-0132">Cell division</keyword>
<evidence type="ECO:0000313" key="6">
    <source>
        <dbReference type="EMBL" id="MPL72446.1"/>
    </source>
</evidence>
<dbReference type="PANTHER" id="PTHR32432">
    <property type="entry name" value="CELL DIVISION PROTEIN FTSA-RELATED"/>
    <property type="match status" value="1"/>
</dbReference>
<evidence type="ECO:0000259" key="5">
    <source>
        <dbReference type="SMART" id="SM00842"/>
    </source>
</evidence>
<dbReference type="GO" id="GO:0051301">
    <property type="term" value="P:cell division"/>
    <property type="evidence" value="ECO:0007669"/>
    <property type="project" value="UniProtKB-KW"/>
</dbReference>
<evidence type="ECO:0000256" key="3">
    <source>
        <dbReference type="ARBA" id="ARBA00023136"/>
    </source>
</evidence>
<name>A0A644TZM0_9ZZZZ</name>
<evidence type="ECO:0000256" key="1">
    <source>
        <dbReference type="ARBA" id="ARBA00022475"/>
    </source>
</evidence>
<dbReference type="InterPro" id="IPR050696">
    <property type="entry name" value="FtsA/MreB"/>
</dbReference>
<reference evidence="6" key="1">
    <citation type="submission" date="2019-08" db="EMBL/GenBank/DDBJ databases">
        <authorList>
            <person name="Kucharzyk K."/>
            <person name="Murdoch R.W."/>
            <person name="Higgins S."/>
            <person name="Loffler F."/>
        </authorList>
    </citation>
    <scope>NUCLEOTIDE SEQUENCE</scope>
</reference>
<keyword evidence="1" id="KW-1003">Cell membrane</keyword>
<feature type="domain" description="SHS2" evidence="5">
    <location>
        <begin position="5"/>
        <end position="192"/>
    </location>
</feature>
<dbReference type="InterPro" id="IPR003494">
    <property type="entry name" value="SHS2_FtsA"/>
</dbReference>
<dbReference type="EMBL" id="VSSQ01000066">
    <property type="protein sequence ID" value="MPL72446.1"/>
    <property type="molecule type" value="Genomic_DNA"/>
</dbReference>
<dbReference type="SUPFAM" id="SSF53067">
    <property type="entry name" value="Actin-like ATPase domain"/>
    <property type="match status" value="2"/>
</dbReference>
<dbReference type="PIRSF" id="PIRSF003101">
    <property type="entry name" value="FtsA"/>
    <property type="match status" value="1"/>
</dbReference>
<keyword evidence="4" id="KW-0131">Cell cycle</keyword>
<dbReference type="AlphaFoldDB" id="A0A644TZM0"/>
<dbReference type="InterPro" id="IPR043129">
    <property type="entry name" value="ATPase_NBD"/>
</dbReference>
<organism evidence="6">
    <name type="scientific">bioreactor metagenome</name>
    <dbReference type="NCBI Taxonomy" id="1076179"/>
    <lineage>
        <taxon>unclassified sequences</taxon>
        <taxon>metagenomes</taxon>
        <taxon>ecological metagenomes</taxon>
    </lineage>
</organism>
<gene>
    <name evidence="6" type="primary">ftsA_13</name>
    <name evidence="6" type="ORF">SDC9_18231</name>
</gene>
<dbReference type="SMART" id="SM00842">
    <property type="entry name" value="FtsA"/>
    <property type="match status" value="1"/>
</dbReference>
<evidence type="ECO:0000256" key="4">
    <source>
        <dbReference type="ARBA" id="ARBA00023306"/>
    </source>
</evidence>